<feature type="region of interest" description="Disordered" evidence="1">
    <location>
        <begin position="1113"/>
        <end position="1179"/>
    </location>
</feature>
<proteinExistence type="predicted"/>
<evidence type="ECO:0000313" key="2">
    <source>
        <dbReference type="EMBL" id="EFP75509.2"/>
    </source>
</evidence>
<dbReference type="RefSeq" id="XP_003319928.2">
    <property type="nucleotide sequence ID" value="XM_003319880.2"/>
</dbReference>
<dbReference type="GeneID" id="10543225"/>
<dbReference type="Gene3D" id="3.80.10.10">
    <property type="entry name" value="Ribonuclease Inhibitor"/>
    <property type="match status" value="1"/>
</dbReference>
<feature type="compositionally biased region" description="Low complexity" evidence="1">
    <location>
        <begin position="1325"/>
        <end position="1338"/>
    </location>
</feature>
<evidence type="ECO:0000256" key="1">
    <source>
        <dbReference type="SAM" id="MobiDB-lite"/>
    </source>
</evidence>
<organism evidence="2 3">
    <name type="scientific">Puccinia graminis f. sp. tritici (strain CRL 75-36-700-3 / race SCCL)</name>
    <name type="common">Black stem rust fungus</name>
    <dbReference type="NCBI Taxonomy" id="418459"/>
    <lineage>
        <taxon>Eukaryota</taxon>
        <taxon>Fungi</taxon>
        <taxon>Dikarya</taxon>
        <taxon>Basidiomycota</taxon>
        <taxon>Pucciniomycotina</taxon>
        <taxon>Pucciniomycetes</taxon>
        <taxon>Pucciniales</taxon>
        <taxon>Pucciniaceae</taxon>
        <taxon>Puccinia</taxon>
    </lineage>
</organism>
<feature type="compositionally biased region" description="Low complexity" evidence="1">
    <location>
        <begin position="1156"/>
        <end position="1179"/>
    </location>
</feature>
<reference key="1">
    <citation type="submission" date="2007-01" db="EMBL/GenBank/DDBJ databases">
        <title>The Genome Sequence of Puccinia graminis f. sp. tritici Strain CRL 75-36-700-3.</title>
        <authorList>
            <consortium name="The Broad Institute Genome Sequencing Platform"/>
            <person name="Birren B."/>
            <person name="Lander E."/>
            <person name="Galagan J."/>
            <person name="Nusbaum C."/>
            <person name="Devon K."/>
            <person name="Cuomo C."/>
            <person name="Jaffe D."/>
            <person name="Butler J."/>
            <person name="Alvarez P."/>
            <person name="Gnerre S."/>
            <person name="Grabherr M."/>
            <person name="Mauceli E."/>
            <person name="Brockman W."/>
            <person name="Young S."/>
            <person name="LaButti K."/>
            <person name="Sykes S."/>
            <person name="DeCaprio D."/>
            <person name="Crawford M."/>
            <person name="Koehrsen M."/>
            <person name="Engels R."/>
            <person name="Montgomery P."/>
            <person name="Pearson M."/>
            <person name="Howarth C."/>
            <person name="Larson L."/>
            <person name="White J."/>
            <person name="Zeng Q."/>
            <person name="Kodira C."/>
            <person name="Yandava C."/>
            <person name="Alvarado L."/>
            <person name="O'Leary S."/>
            <person name="Szabo L."/>
            <person name="Dean R."/>
            <person name="Schein J."/>
        </authorList>
    </citation>
    <scope>NUCLEOTIDE SEQUENCE</scope>
    <source>
        <strain>CRL 75-36-700-3</strain>
    </source>
</reference>
<gene>
    <name evidence="2" type="ORF">PGTG_00840</name>
</gene>
<feature type="compositionally biased region" description="Polar residues" evidence="1">
    <location>
        <begin position="703"/>
        <end position="713"/>
    </location>
</feature>
<evidence type="ECO:0008006" key="4">
    <source>
        <dbReference type="Google" id="ProtNLM"/>
    </source>
</evidence>
<dbReference type="STRING" id="418459.E3JTY8"/>
<sequence>MDYLSSLIQRSKRPMTIVASVFGGGYLAVSYLRSKLDEMQDSLTRTRACTENLRRRFEQNQDDCSFTVLALIPTLGKQVIQAMNVERLVEVLSQTKSRSTTQIGRSPSNQEKEPSIKSTPPPEPESIPNEDHSSEPHPSLENSITTSSSSEIINPLDPTPTERAPSDEPPASKPTTAPFPQDLAELLVRPDGTVLQKRSEIWREMMVVSFTRLFTCLYGVSLLTLQTHVQLGLLGRDAYLSSILSVEKRDESEDELRDDEQVELWPEPVDSLDSPTERRYLTFSYWYLHQGWLVLARRTRIAVVDALASRNLKDFVSASDLLEIFDLVRKKVELEADGSQFNFAPILLPTNESDEIRTLEQGGMSSAECQIDERLRKLLDETQDFIDCPDFRLVLSNVMTRILDLCLSNLFRHAQLDPPQLLPSLPRFSELQGEEACPPSSSTRFVDILPIISKESLEILNVIPNEYIQTIGDTSELKEFSSVIYTTFDRLTELMMTSSKPIHSEVKSPNDQTQKKPKNQNQPTTSHSQDRIRMTAIKLTELPPAVIKTIFELEPSLIHLFLVRLANRALHQLTRDIVYQSITIQDNNQQQQQLNSILNGPQSYSLAVRTIQFINQLTEEEQEQEQEQQETNNHPTNWDILIRLLSKLPNLKTFIWSSNRIPDQQLISLIGIHSTNLESFTLDIPNPNQLNDHHHQHSPPRPNNNGRQRSHTTGGWIEDSDSETELLTIRPIRWDAYPIEALPPTLTQLSISSLSVIGARNLSRAFHSLTWTALTDLTLSKSLFIDDELMASIAIGSKKIKRISIQGMSGTKLTERGIEQLFSGLDGLEEIELFDVEGRFSKVGWLKLDDLPPSLKSIKFGYHETGSYHSWTLDHLQNIVSLLALYPQKLEHFSVTRFVPLPTMLPGRHAIFPELSCNNRTTPQRISKEQILSIVAQGKSLKELNLDWWLISVEGLEVIVKGLPNLRKLTALVDAPFHRIITSTVFVHSKIQTLKVSIPPEHTPLVQELSQVPMTPTMTSAGSPIMTQQSGSCGVVSPGGMWGSQSSTSPIPTRDLKKFIKRAGHLKEIIWTGRGGLGAWKFVRNGPSALNVRVEFTPVAACLPPEAFAYQHSLPSSAPSSKSSHIRAGSSPRQFFGHPTSFVRNGTPIAHRTSRRTSSTVTTEDGSTTTTTYDGYSRRSSSTSLATSWASSSCAHLPPLPPPSSSSSSSCSAPSTGFHHQSILKHGILDDIPGTPPVALSDQVVGSNLVPPTSDSPDLLLNDRLDHHPHYLLNHHQHQLGLDLKDHPSSTPKHIALDNALNLDTLSLLPSSDTHQQIPSADLNSSSFKSSSSDSSESVKVLPLST</sequence>
<dbReference type="InterPro" id="IPR032675">
    <property type="entry name" value="LRR_dom_sf"/>
</dbReference>
<dbReference type="PANTHER" id="PTHR28080">
    <property type="entry name" value="PEROXISOMAL BIOGENESIS FACTOR 3"/>
    <property type="match status" value="1"/>
</dbReference>
<reference evidence="3" key="2">
    <citation type="journal article" date="2011" name="Proc. Natl. Acad. Sci. U.S.A.">
        <title>Obligate biotrophy features unraveled by the genomic analysis of rust fungi.</title>
        <authorList>
            <person name="Duplessis S."/>
            <person name="Cuomo C.A."/>
            <person name="Lin Y.-C."/>
            <person name="Aerts A."/>
            <person name="Tisserant E."/>
            <person name="Veneault-Fourrey C."/>
            <person name="Joly D.L."/>
            <person name="Hacquard S."/>
            <person name="Amselem J."/>
            <person name="Cantarel B.L."/>
            <person name="Chiu R."/>
            <person name="Coutinho P.M."/>
            <person name="Feau N."/>
            <person name="Field M."/>
            <person name="Frey P."/>
            <person name="Gelhaye E."/>
            <person name="Goldberg J."/>
            <person name="Grabherr M.G."/>
            <person name="Kodira C.D."/>
            <person name="Kohler A."/>
            <person name="Kuees U."/>
            <person name="Lindquist E.A."/>
            <person name="Lucas S.M."/>
            <person name="Mago R."/>
            <person name="Mauceli E."/>
            <person name="Morin E."/>
            <person name="Murat C."/>
            <person name="Pangilinan J.L."/>
            <person name="Park R."/>
            <person name="Pearson M."/>
            <person name="Quesneville H."/>
            <person name="Rouhier N."/>
            <person name="Sakthikumar S."/>
            <person name="Salamov A.A."/>
            <person name="Schmutz J."/>
            <person name="Selles B."/>
            <person name="Shapiro H."/>
            <person name="Tanguay P."/>
            <person name="Tuskan G.A."/>
            <person name="Henrissat B."/>
            <person name="Van de Peer Y."/>
            <person name="Rouze P."/>
            <person name="Ellis J.G."/>
            <person name="Dodds P.N."/>
            <person name="Schein J.E."/>
            <person name="Zhong S."/>
            <person name="Hamelin R.C."/>
            <person name="Grigoriev I.V."/>
            <person name="Szabo L.J."/>
            <person name="Martin F."/>
        </authorList>
    </citation>
    <scope>NUCLEOTIDE SEQUENCE [LARGE SCALE GENOMIC DNA]</scope>
    <source>
        <strain evidence="3">CRL 75-36-700-3 / race SCCL</strain>
    </source>
</reference>
<evidence type="ECO:0000313" key="3">
    <source>
        <dbReference type="Proteomes" id="UP000008783"/>
    </source>
</evidence>
<dbReference type="Proteomes" id="UP000008783">
    <property type="component" value="Unassembled WGS sequence"/>
</dbReference>
<keyword evidence="3" id="KW-1185">Reference proteome</keyword>
<dbReference type="KEGG" id="pgr:PGTG_00840"/>
<dbReference type="SUPFAM" id="SSF52047">
    <property type="entry name" value="RNI-like"/>
    <property type="match status" value="1"/>
</dbReference>
<dbReference type="eggNOG" id="ENOG502S2S2">
    <property type="taxonomic scope" value="Eukaryota"/>
</dbReference>
<dbReference type="GO" id="GO:0005778">
    <property type="term" value="C:peroxisomal membrane"/>
    <property type="evidence" value="ECO:0000318"/>
    <property type="project" value="GO_Central"/>
</dbReference>
<name>E3JTY8_PUCGT</name>
<dbReference type="PANTHER" id="PTHR28080:SF1">
    <property type="entry name" value="PEROXISOMAL BIOGENESIS FACTOR 3"/>
    <property type="match status" value="1"/>
</dbReference>
<feature type="region of interest" description="Disordered" evidence="1">
    <location>
        <begin position="683"/>
        <end position="718"/>
    </location>
</feature>
<feature type="compositionally biased region" description="Polar residues" evidence="1">
    <location>
        <begin position="1315"/>
        <end position="1324"/>
    </location>
</feature>
<dbReference type="InterPro" id="IPR006966">
    <property type="entry name" value="Peroxin-3"/>
</dbReference>
<dbReference type="GO" id="GO:0045046">
    <property type="term" value="P:protein import into peroxisome membrane"/>
    <property type="evidence" value="ECO:0000318"/>
    <property type="project" value="GO_Central"/>
</dbReference>
<feature type="region of interest" description="Disordered" evidence="1">
    <location>
        <begin position="95"/>
        <end position="178"/>
    </location>
</feature>
<dbReference type="HOGENOM" id="CLU_273536_0_0_1"/>
<feature type="compositionally biased region" description="Low complexity" evidence="1">
    <location>
        <begin position="1113"/>
        <end position="1123"/>
    </location>
</feature>
<dbReference type="EMBL" id="DS178264">
    <property type="protein sequence ID" value="EFP75509.2"/>
    <property type="molecule type" value="Genomic_DNA"/>
</dbReference>
<protein>
    <recommendedName>
        <fullName evidence="4">Peroxin</fullName>
    </recommendedName>
</protein>
<dbReference type="OrthoDB" id="2596605at2759"/>
<dbReference type="VEuPathDB" id="FungiDB:PGTG_00840"/>
<dbReference type="InParanoid" id="E3JTY8"/>
<feature type="compositionally biased region" description="Polar residues" evidence="1">
    <location>
        <begin position="95"/>
        <end position="109"/>
    </location>
</feature>
<dbReference type="Pfam" id="PF04882">
    <property type="entry name" value="Peroxin-3"/>
    <property type="match status" value="1"/>
</dbReference>
<dbReference type="GO" id="GO:0030674">
    <property type="term" value="F:protein-macromolecule adaptor activity"/>
    <property type="evidence" value="ECO:0000318"/>
    <property type="project" value="GO_Central"/>
</dbReference>
<feature type="compositionally biased region" description="Low complexity" evidence="1">
    <location>
        <begin position="141"/>
        <end position="154"/>
    </location>
</feature>
<feature type="region of interest" description="Disordered" evidence="1">
    <location>
        <begin position="1314"/>
        <end position="1346"/>
    </location>
</feature>
<accession>E3JTY8</accession>
<feature type="region of interest" description="Disordered" evidence="1">
    <location>
        <begin position="500"/>
        <end position="531"/>
    </location>
</feature>